<name>A0A5B1LPR1_9ACTN</name>
<accession>A0A5B1LPR1</accession>
<reference evidence="3 4" key="2">
    <citation type="submission" date="2019-09" db="EMBL/GenBank/DDBJ databases">
        <authorList>
            <person name="Jin C."/>
        </authorList>
    </citation>
    <scope>NUCLEOTIDE SEQUENCE [LARGE SCALE GENOMIC DNA]</scope>
    <source>
        <strain evidence="3 4">BN130099</strain>
    </source>
</reference>
<comment type="caution">
    <text evidence="3">The sequence shown here is derived from an EMBL/GenBank/DDBJ whole genome shotgun (WGS) entry which is preliminary data.</text>
</comment>
<evidence type="ECO:0000313" key="3">
    <source>
        <dbReference type="EMBL" id="KAA1422028.1"/>
    </source>
</evidence>
<dbReference type="EMBL" id="VUJV01000001">
    <property type="protein sequence ID" value="KAA1422028.1"/>
    <property type="molecule type" value="Genomic_DNA"/>
</dbReference>
<dbReference type="InterPro" id="IPR046640">
    <property type="entry name" value="DUF6752"/>
</dbReference>
<protein>
    <recommendedName>
        <fullName evidence="2">DUF6752 domain-containing protein</fullName>
    </recommendedName>
</protein>
<feature type="coiled-coil region" evidence="1">
    <location>
        <begin position="10"/>
        <end position="40"/>
    </location>
</feature>
<proteinExistence type="predicted"/>
<keyword evidence="4" id="KW-1185">Reference proteome</keyword>
<evidence type="ECO:0000256" key="1">
    <source>
        <dbReference type="SAM" id="Coils"/>
    </source>
</evidence>
<keyword evidence="1" id="KW-0175">Coiled coil</keyword>
<sequence length="67" mass="7711">MTPGTTRQEVESLRDRVAELEDEVQEARRLNRRVAELLDIVEELLVPLTLRDEEKVKAFLDAHSLAP</sequence>
<evidence type="ECO:0000259" key="2">
    <source>
        <dbReference type="Pfam" id="PF20537"/>
    </source>
</evidence>
<dbReference type="AlphaFoldDB" id="A0A5B1LPR1"/>
<gene>
    <name evidence="3" type="ORF">F0U44_01720</name>
</gene>
<organism evidence="3 4">
    <name type="scientific">Nocardioides humilatus</name>
    <dbReference type="NCBI Taxonomy" id="2607660"/>
    <lineage>
        <taxon>Bacteria</taxon>
        <taxon>Bacillati</taxon>
        <taxon>Actinomycetota</taxon>
        <taxon>Actinomycetes</taxon>
        <taxon>Propionibacteriales</taxon>
        <taxon>Nocardioidaceae</taxon>
        <taxon>Nocardioides</taxon>
    </lineage>
</organism>
<reference evidence="3 4" key="1">
    <citation type="submission" date="2019-09" db="EMBL/GenBank/DDBJ databases">
        <title>Nocardioides panacisoli sp. nov., isolated from the soil of a ginseng field.</title>
        <authorList>
            <person name="Cho C."/>
        </authorList>
    </citation>
    <scope>NUCLEOTIDE SEQUENCE [LARGE SCALE GENOMIC DNA]</scope>
    <source>
        <strain evidence="3 4">BN130099</strain>
    </source>
</reference>
<dbReference type="Proteomes" id="UP000325003">
    <property type="component" value="Unassembled WGS sequence"/>
</dbReference>
<dbReference type="Pfam" id="PF20537">
    <property type="entry name" value="DUF6752"/>
    <property type="match status" value="1"/>
</dbReference>
<evidence type="ECO:0000313" key="4">
    <source>
        <dbReference type="Proteomes" id="UP000325003"/>
    </source>
</evidence>
<feature type="domain" description="DUF6752" evidence="2">
    <location>
        <begin position="13"/>
        <end position="63"/>
    </location>
</feature>